<proteinExistence type="predicted"/>
<evidence type="ECO:0000313" key="2">
    <source>
        <dbReference type="Proteomes" id="UP001292252"/>
    </source>
</evidence>
<dbReference type="RefSeq" id="WP_098673411.1">
    <property type="nucleotide sequence ID" value="NZ_JAXOTW010000031.1"/>
</dbReference>
<comment type="caution">
    <text evidence="1">The sequence shown here is derived from an EMBL/GenBank/DDBJ whole genome shotgun (WGS) entry which is preliminary data.</text>
</comment>
<dbReference type="EMBL" id="JAXOTW010000031">
    <property type="protein sequence ID" value="MDZ5480357.1"/>
    <property type="molecule type" value="Genomic_DNA"/>
</dbReference>
<gene>
    <name evidence="1" type="ORF">U2F49_29905</name>
</gene>
<accession>A0AAW9JF83</accession>
<evidence type="ECO:0000313" key="1">
    <source>
        <dbReference type="EMBL" id="MDZ5480357.1"/>
    </source>
</evidence>
<organism evidence="1 2">
    <name type="scientific">Bacillus thuringiensis</name>
    <dbReference type="NCBI Taxonomy" id="1428"/>
    <lineage>
        <taxon>Bacteria</taxon>
        <taxon>Bacillati</taxon>
        <taxon>Bacillota</taxon>
        <taxon>Bacilli</taxon>
        <taxon>Bacillales</taxon>
        <taxon>Bacillaceae</taxon>
        <taxon>Bacillus</taxon>
        <taxon>Bacillus cereus group</taxon>
    </lineage>
</organism>
<protein>
    <submittedName>
        <fullName evidence="1">Uncharacterized protein</fullName>
    </submittedName>
</protein>
<dbReference type="AlphaFoldDB" id="A0AAW9JF83"/>
<reference evidence="1" key="1">
    <citation type="submission" date="2023-12" db="EMBL/GenBank/DDBJ databases">
        <title>Genome sequence of Bacillus thuringiensis strain SS10.</title>
        <authorList>
            <person name="Rouis S."/>
        </authorList>
    </citation>
    <scope>NUCLEOTIDE SEQUENCE</scope>
    <source>
        <strain evidence="1">SS10</strain>
    </source>
</reference>
<name>A0AAW9JF83_BACTU</name>
<sequence length="93" mass="11063">MEMSTVTNHVLSQINAEWQQQGNDAYAFLTNVLLCPFLYKQLEDEGILEKQTDQDEEWFVFDPNKFNSIEDGNYFEILIYREEIDELIAYEVE</sequence>
<dbReference type="Proteomes" id="UP001292252">
    <property type="component" value="Unassembled WGS sequence"/>
</dbReference>